<dbReference type="PANTHER" id="PTHR14136:SF17">
    <property type="entry name" value="BTB_POZ DOMAIN-CONTAINING PROTEIN KCTD9"/>
    <property type="match status" value="1"/>
</dbReference>
<organism evidence="2 3">
    <name type="scientific">Myxococcus stipitatus (strain DSM 14675 / JCM 12634 / Mx s8)</name>
    <dbReference type="NCBI Taxonomy" id="1278073"/>
    <lineage>
        <taxon>Bacteria</taxon>
        <taxon>Pseudomonadati</taxon>
        <taxon>Myxococcota</taxon>
        <taxon>Myxococcia</taxon>
        <taxon>Myxococcales</taxon>
        <taxon>Cystobacterineae</taxon>
        <taxon>Myxococcaceae</taxon>
        <taxon>Myxococcus</taxon>
    </lineage>
</organism>
<dbReference type="RefSeq" id="WP_015348080.1">
    <property type="nucleotide sequence ID" value="NC_020126.1"/>
</dbReference>
<dbReference type="KEGG" id="msd:MYSTI_02503"/>
<dbReference type="Gene3D" id="2.160.20.80">
    <property type="entry name" value="E3 ubiquitin-protein ligase SopA"/>
    <property type="match status" value="1"/>
</dbReference>
<proteinExistence type="predicted"/>
<dbReference type="EMBL" id="CP004025">
    <property type="protein sequence ID" value="AGC43819.1"/>
    <property type="molecule type" value="Genomic_DNA"/>
</dbReference>
<dbReference type="InterPro" id="IPR001646">
    <property type="entry name" value="5peptide_repeat"/>
</dbReference>
<dbReference type="Pfam" id="PF00805">
    <property type="entry name" value="Pentapeptide"/>
    <property type="match status" value="1"/>
</dbReference>
<gene>
    <name evidence="2" type="ordered locus">MYSTI_02503</name>
</gene>
<evidence type="ECO:0000313" key="3">
    <source>
        <dbReference type="Proteomes" id="UP000011131"/>
    </source>
</evidence>
<name>L7UBH3_MYXSD</name>
<dbReference type="STRING" id="1278073.MYSTI_02503"/>
<accession>L7UBH3</accession>
<dbReference type="OrthoDB" id="5491725at2"/>
<dbReference type="Proteomes" id="UP000011131">
    <property type="component" value="Chromosome"/>
</dbReference>
<dbReference type="SUPFAM" id="SSF141571">
    <property type="entry name" value="Pentapeptide repeat-like"/>
    <property type="match status" value="1"/>
</dbReference>
<dbReference type="eggNOG" id="COG1357">
    <property type="taxonomic scope" value="Bacteria"/>
</dbReference>
<evidence type="ECO:0000313" key="2">
    <source>
        <dbReference type="EMBL" id="AGC43819.1"/>
    </source>
</evidence>
<dbReference type="InterPro" id="IPR051082">
    <property type="entry name" value="Pentapeptide-BTB/POZ_domain"/>
</dbReference>
<keyword evidence="3" id="KW-1185">Reference proteome</keyword>
<dbReference type="PATRIC" id="fig|1278073.3.peg.2539"/>
<evidence type="ECO:0008006" key="4">
    <source>
        <dbReference type="Google" id="ProtNLM"/>
    </source>
</evidence>
<dbReference type="HOGENOM" id="CLU_558758_0_0_7"/>
<feature type="region of interest" description="Disordered" evidence="1">
    <location>
        <begin position="183"/>
        <end position="207"/>
    </location>
</feature>
<dbReference type="AlphaFoldDB" id="L7UBH3"/>
<reference evidence="2 3" key="1">
    <citation type="journal article" date="2013" name="Genome Announc.">
        <title>Complete genome sequence of Myxococcus stipitatus strain DSM 14675, a fruiting myxobacterium.</title>
        <authorList>
            <person name="Huntley S."/>
            <person name="Kneip S."/>
            <person name="Treuner-Lange A."/>
            <person name="Sogaard-Andersen L."/>
        </authorList>
    </citation>
    <scope>NUCLEOTIDE SEQUENCE [LARGE SCALE GENOMIC DNA]</scope>
    <source>
        <strain evidence="3">DSM 14675 / JCM 12634 / Mx s8</strain>
    </source>
</reference>
<protein>
    <recommendedName>
        <fullName evidence="4">Pentapeptide repeat-containing protein</fullName>
    </recommendedName>
</protein>
<evidence type="ECO:0000256" key="1">
    <source>
        <dbReference type="SAM" id="MobiDB-lite"/>
    </source>
</evidence>
<dbReference type="PANTHER" id="PTHR14136">
    <property type="entry name" value="BTB_POZ DOMAIN-CONTAINING PROTEIN KCTD9"/>
    <property type="match status" value="1"/>
</dbReference>
<sequence length="488" mass="54515">MSSDCYYVRVGTLEGKSVTLHCLTGFAGGMKDYATTRSFALLLLIDARKRADDTPDLVRGAPKEVAKLRKALAKKVAKARSPLLDEVSWPRYKEDWHAENTPRYIQRVKLLERHNDLHEWKLEKARAELSPLQDKGFGAFLEAAWERMHGFDLQVEVTDAKYLAHLVEGHLFPTTAFDVWSEPKAAPPKKAQEPKGPRMQKPAAAPKGNYAGMALDDSFWPANVRKPRDISGSNFQQANLTTVVRTPYVKALECDFTKAKMTRKTTWDLDTYIIGWKLRGSLFRGASLKDAVFSDCDLSHCDFTGADLRDATFMTNNLKGAIFKGANLKNALIPPEFARQANLEEAKNYSPAPGGAPGAQCRALSRLLSQSKEISFEVHSATPDAEGNRSKLSFGRSSDDEKRIRVYRISLLSTDGDTDELSDSHFSIDVEARKFGSRLREMADSFPEPQRWKLDLSTLTVRSRGAPIATRALKDIVRGALVEIFNES</sequence>